<dbReference type="Gene3D" id="2.130.10.10">
    <property type="entry name" value="YVTN repeat-like/Quinoprotein amine dehydrogenase"/>
    <property type="match status" value="1"/>
</dbReference>
<name>A0ABW2F8V2_9BACL</name>
<keyword evidence="1" id="KW-0732">Signal</keyword>
<dbReference type="PROSITE" id="PS51257">
    <property type="entry name" value="PROKAR_LIPOPROTEIN"/>
    <property type="match status" value="1"/>
</dbReference>
<evidence type="ECO:0000256" key="1">
    <source>
        <dbReference type="SAM" id="SignalP"/>
    </source>
</evidence>
<keyword evidence="3" id="KW-1185">Reference proteome</keyword>
<dbReference type="SUPFAM" id="SSF82171">
    <property type="entry name" value="DPP6 N-terminal domain-like"/>
    <property type="match status" value="1"/>
</dbReference>
<dbReference type="InterPro" id="IPR015943">
    <property type="entry name" value="WD40/YVTN_repeat-like_dom_sf"/>
</dbReference>
<evidence type="ECO:0000313" key="3">
    <source>
        <dbReference type="Proteomes" id="UP001596378"/>
    </source>
</evidence>
<accession>A0ABW2F8V2</accession>
<dbReference type="RefSeq" id="WP_378051285.1">
    <property type="nucleotide sequence ID" value="NZ_JBHMDN010000034.1"/>
</dbReference>
<dbReference type="PANTHER" id="PTHR36842:SF1">
    <property type="entry name" value="PROTEIN TOLB"/>
    <property type="match status" value="1"/>
</dbReference>
<dbReference type="Proteomes" id="UP001596378">
    <property type="component" value="Unassembled WGS sequence"/>
</dbReference>
<comment type="caution">
    <text evidence="2">The sequence shown here is derived from an EMBL/GenBank/DDBJ whole genome shotgun (WGS) entry which is preliminary data.</text>
</comment>
<dbReference type="EMBL" id="JBHTAI010000007">
    <property type="protein sequence ID" value="MFC7149645.1"/>
    <property type="molecule type" value="Genomic_DNA"/>
</dbReference>
<feature type="signal peptide" evidence="1">
    <location>
        <begin position="1"/>
        <end position="27"/>
    </location>
</feature>
<dbReference type="PANTHER" id="PTHR36842">
    <property type="entry name" value="PROTEIN TOLB HOMOLOG"/>
    <property type="match status" value="1"/>
</dbReference>
<proteinExistence type="predicted"/>
<reference evidence="3" key="1">
    <citation type="journal article" date="2019" name="Int. J. Syst. Evol. Microbiol.">
        <title>The Global Catalogue of Microorganisms (GCM) 10K type strain sequencing project: providing services to taxonomists for standard genome sequencing and annotation.</title>
        <authorList>
            <consortium name="The Broad Institute Genomics Platform"/>
            <consortium name="The Broad Institute Genome Sequencing Center for Infectious Disease"/>
            <person name="Wu L."/>
            <person name="Ma J."/>
        </authorList>
    </citation>
    <scope>NUCLEOTIDE SEQUENCE [LARGE SCALE GENOMIC DNA]</scope>
    <source>
        <strain evidence="3">KCTC 12907</strain>
    </source>
</reference>
<dbReference type="InterPro" id="IPR011042">
    <property type="entry name" value="6-blade_b-propeller_TolB-like"/>
</dbReference>
<evidence type="ECO:0008006" key="4">
    <source>
        <dbReference type="Google" id="ProtNLM"/>
    </source>
</evidence>
<feature type="chain" id="PRO_5045181935" description="WD40 repeat protein" evidence="1">
    <location>
        <begin position="28"/>
        <end position="374"/>
    </location>
</feature>
<dbReference type="Gene3D" id="2.120.10.30">
    <property type="entry name" value="TolB, C-terminal domain"/>
    <property type="match status" value="1"/>
</dbReference>
<protein>
    <recommendedName>
        <fullName evidence="4">WD40 repeat protein</fullName>
    </recommendedName>
</protein>
<organism evidence="2 3">
    <name type="scientific">Cohnella cellulosilytica</name>
    <dbReference type="NCBI Taxonomy" id="986710"/>
    <lineage>
        <taxon>Bacteria</taxon>
        <taxon>Bacillati</taxon>
        <taxon>Bacillota</taxon>
        <taxon>Bacilli</taxon>
        <taxon>Bacillales</taxon>
        <taxon>Paenibacillaceae</taxon>
        <taxon>Cohnella</taxon>
    </lineage>
</organism>
<gene>
    <name evidence="2" type="ORF">ACFQMJ_13995</name>
</gene>
<sequence>MIAWRNAGAAIGLASVLLLAGCGSQWGADREEIEIANRTITVLDNPEQAAYEVTEIDELVRLNDLRGTDWLSDEQLLVDRENADRKPERAEGADWYPRNVYIHELSGGTETPIDASDSNQGYAVASPDKTKVFYKSFSLQSNTGQGHIANLATGESTAFTAEDAMTVDNGRWIDNDSLVYATIQGQIFEWRTDASRAKPRLLLDSEEMFPGNLALLGDRLFYTTLKGALMIQSPTEQVQLKTKGSVIWMVPSPDEQRLAVVVRSVQSREMELLIVDLQGSVLHAVAQDSQLYGLAWSPDGSRLAYAAITQSGTVRGIYVADASTGLSVPLSLDIKFLADPLRWNPSGNRLMVTSTLPDEQQNRNRFATYLVRVP</sequence>
<evidence type="ECO:0000313" key="2">
    <source>
        <dbReference type="EMBL" id="MFC7149645.1"/>
    </source>
</evidence>